<evidence type="ECO:0000256" key="4">
    <source>
        <dbReference type="SAM" id="Phobius"/>
    </source>
</evidence>
<evidence type="ECO:0000256" key="2">
    <source>
        <dbReference type="ARBA" id="ARBA00023125"/>
    </source>
</evidence>
<comment type="similarity">
    <text evidence="1">Belongs to the TolB family.</text>
</comment>
<dbReference type="Pfam" id="PF00486">
    <property type="entry name" value="Trans_reg_C"/>
    <property type="match status" value="1"/>
</dbReference>
<dbReference type="CDD" id="cd00383">
    <property type="entry name" value="trans_reg_C"/>
    <property type="match status" value="1"/>
</dbReference>
<reference evidence="6 7" key="1">
    <citation type="submission" date="2015-03" db="EMBL/GenBank/DDBJ databases">
        <title>Genome sequence of Pseudoalteromonas aurantia.</title>
        <authorList>
            <person name="Xie B.-B."/>
            <person name="Rong J.-C."/>
            <person name="Qin Q.-L."/>
            <person name="Zhang Y.-Z."/>
        </authorList>
    </citation>
    <scope>NUCLEOTIDE SEQUENCE [LARGE SCALE GENOMIC DNA]</scope>
    <source>
        <strain evidence="6 7">208</strain>
    </source>
</reference>
<accession>A0ABR9EGL9</accession>
<dbReference type="InterPro" id="IPR016032">
    <property type="entry name" value="Sig_transdc_resp-reg_C-effctor"/>
</dbReference>
<keyword evidence="2 3" id="KW-0238">DNA-binding</keyword>
<keyword evidence="4" id="KW-0812">Transmembrane</keyword>
<keyword evidence="7" id="KW-1185">Reference proteome</keyword>
<comment type="caution">
    <text evidence="6">The sequence shown here is derived from an EMBL/GenBank/DDBJ whole genome shotgun (WGS) entry which is preliminary data.</text>
</comment>
<dbReference type="PROSITE" id="PS51755">
    <property type="entry name" value="OMPR_PHOB"/>
    <property type="match status" value="1"/>
</dbReference>
<dbReference type="PANTHER" id="PTHR36842">
    <property type="entry name" value="PROTEIN TOLB HOMOLOG"/>
    <property type="match status" value="1"/>
</dbReference>
<keyword evidence="4" id="KW-0472">Membrane</keyword>
<feature type="transmembrane region" description="Helical" evidence="4">
    <location>
        <begin position="123"/>
        <end position="144"/>
    </location>
</feature>
<dbReference type="SUPFAM" id="SSF82171">
    <property type="entry name" value="DPP6 N-terminal domain-like"/>
    <property type="match status" value="1"/>
</dbReference>
<dbReference type="InterPro" id="IPR001867">
    <property type="entry name" value="OmpR/PhoB-type_DNA-bd"/>
</dbReference>
<dbReference type="EMBL" id="AQGV01000015">
    <property type="protein sequence ID" value="MBE0370139.1"/>
    <property type="molecule type" value="Genomic_DNA"/>
</dbReference>
<feature type="domain" description="OmpR/PhoB-type" evidence="5">
    <location>
        <begin position="9"/>
        <end position="107"/>
    </location>
</feature>
<dbReference type="Proteomes" id="UP000615755">
    <property type="component" value="Unassembled WGS sequence"/>
</dbReference>
<feature type="DNA-binding region" description="OmpR/PhoB-type" evidence="3">
    <location>
        <begin position="9"/>
        <end position="107"/>
    </location>
</feature>
<dbReference type="Gene3D" id="1.10.10.10">
    <property type="entry name" value="Winged helix-like DNA-binding domain superfamily/Winged helix DNA-binding domain"/>
    <property type="match status" value="1"/>
</dbReference>
<evidence type="ECO:0000313" key="6">
    <source>
        <dbReference type="EMBL" id="MBE0370139.1"/>
    </source>
</evidence>
<organism evidence="6 7">
    <name type="scientific">Pseudoalteromonas aurantia 208</name>
    <dbReference type="NCBI Taxonomy" id="1314867"/>
    <lineage>
        <taxon>Bacteria</taxon>
        <taxon>Pseudomonadati</taxon>
        <taxon>Pseudomonadota</taxon>
        <taxon>Gammaproteobacteria</taxon>
        <taxon>Alteromonadales</taxon>
        <taxon>Pseudoalteromonadaceae</taxon>
        <taxon>Pseudoalteromonas</taxon>
    </lineage>
</organism>
<dbReference type="InterPro" id="IPR011659">
    <property type="entry name" value="WD40"/>
</dbReference>
<dbReference type="SMART" id="SM00862">
    <property type="entry name" value="Trans_reg_C"/>
    <property type="match status" value="1"/>
</dbReference>
<gene>
    <name evidence="6" type="ORF">PAUR_b0102</name>
</gene>
<dbReference type="Pfam" id="PF07676">
    <property type="entry name" value="PD40"/>
    <property type="match status" value="1"/>
</dbReference>
<dbReference type="Gene3D" id="2.120.10.30">
    <property type="entry name" value="TolB, C-terminal domain"/>
    <property type="match status" value="1"/>
</dbReference>
<keyword evidence="4" id="KW-1133">Transmembrane helix</keyword>
<evidence type="ECO:0000313" key="7">
    <source>
        <dbReference type="Proteomes" id="UP000615755"/>
    </source>
</evidence>
<dbReference type="InterPro" id="IPR036388">
    <property type="entry name" value="WH-like_DNA-bd_sf"/>
</dbReference>
<evidence type="ECO:0000259" key="5">
    <source>
        <dbReference type="PROSITE" id="PS51755"/>
    </source>
</evidence>
<sequence length="673" mass="76600">MPSTEHPFLDHFTMNQWVVDCKKLTAVHANKKVRLEPKAALILQYMAARPGQIINREELFNQFWSNQVVTEDALNRVISSLRKAFDDNLSEPQYIATIRKTGYRLVAEVAPLPSGSKYAKRRVISSISFFLIILFTFPLITRIVSTTEPTISMGSMQRLTYNTDLKLMPNLSEDGTHLTYIESDIGEMDTIVLMTVKNQRKEHFSAYGYEFMHPVITAKTNSVLALTRKNHAHSISLIDLSNDTIKHIVELRGESYGLNHHIKNKTLVFTQEHINSKTHRLTIYDALIDLIEPLSTPPRGLTDKYPIFSPSGLKIAYIRSKASSDHALFTVDLDGNETQLSNYQTTISGYDWVDDEHLLYANEQGVHLLALTGETKTISAPLPTNILSNLQISSNTGTLLFSLQQTNLKGVALDLTQPKKALPLTASNSNDSELSISPDAKKMGFVSTRKGYKTLWVRGNNHLSSINNSKFDDIYDLVWSTDNQRIAATVKQSSKYGIAIYHVELDNLHVTWLSSDPVHVIGWNKHNRVLYAQRHHLHWRLASYNSATSAHSYYPAINVYQGRLLPDKKSLLYIDAVTRTLWQWDFNNKPKKIPIPKQMTLDRNWDVDLHGIYYIDTNGIVKYYKMDNGEIKSIMDHPYTFSFQSRPQVRLHGFIGANKTVTNNDFWLSAITL</sequence>
<protein>
    <recommendedName>
        <fullName evidence="5">OmpR/PhoB-type domain-containing protein</fullName>
    </recommendedName>
</protein>
<evidence type="ECO:0000256" key="1">
    <source>
        <dbReference type="ARBA" id="ARBA00009820"/>
    </source>
</evidence>
<name>A0ABR9EGL9_9GAMM</name>
<evidence type="ECO:0000256" key="3">
    <source>
        <dbReference type="PROSITE-ProRule" id="PRU01091"/>
    </source>
</evidence>
<dbReference type="SUPFAM" id="SSF46894">
    <property type="entry name" value="C-terminal effector domain of the bipartite response regulators"/>
    <property type="match status" value="1"/>
</dbReference>
<dbReference type="InterPro" id="IPR011042">
    <property type="entry name" value="6-blade_b-propeller_TolB-like"/>
</dbReference>
<proteinExistence type="inferred from homology"/>